<evidence type="ECO:0008006" key="4">
    <source>
        <dbReference type="Google" id="ProtNLM"/>
    </source>
</evidence>
<evidence type="ECO:0000313" key="2">
    <source>
        <dbReference type="EMBL" id="MEY2250120.1"/>
    </source>
</evidence>
<dbReference type="Proteomes" id="UP001562178">
    <property type="component" value="Unassembled WGS sequence"/>
</dbReference>
<dbReference type="RefSeq" id="WP_369459050.1">
    <property type="nucleotide sequence ID" value="NZ_JBGBDC010000001.1"/>
</dbReference>
<sequence>MPERRIAQWGDVSIQRLLMGQHHGSRAMMAPQTWVLASPSRIRLLLACWVGLTTVLGFVWMHVAAPSAWQRALAVAVLVLAMAITCRMPLWPQGTCLCWTGSQWCLGQGPLASAHRQALAQLAVLMDGQSWILLQAWPLQNDGRSQWLLVVKASNPERWPDIRRVLYSSLAAEPQNIHQV</sequence>
<keyword evidence="3" id="KW-1185">Reference proteome</keyword>
<accession>A0ABV4AYD6</accession>
<reference evidence="2 3" key="1">
    <citation type="journal article" date="2016" name="Int. J. Syst. Evol. Microbiol.">
        <title>Description of Comamonas sediminis sp. nov., isolated from lagoon sediments.</title>
        <authorList>
            <person name="Subhash Y."/>
            <person name="Bang J.J."/>
            <person name="You T.H."/>
            <person name="Lee S.S."/>
        </authorList>
    </citation>
    <scope>NUCLEOTIDE SEQUENCE [LARGE SCALE GENOMIC DNA]</scope>
    <source>
        <strain evidence="2 3">JCM 31169</strain>
    </source>
</reference>
<protein>
    <recommendedName>
        <fullName evidence="4">Toxin CptA</fullName>
    </recommendedName>
</protein>
<name>A0ABV4AYD6_9BURK</name>
<organism evidence="2 3">
    <name type="scientific">Comamonas sediminis</name>
    <dbReference type="NCBI Taxonomy" id="1783360"/>
    <lineage>
        <taxon>Bacteria</taxon>
        <taxon>Pseudomonadati</taxon>
        <taxon>Pseudomonadota</taxon>
        <taxon>Betaproteobacteria</taxon>
        <taxon>Burkholderiales</taxon>
        <taxon>Comamonadaceae</taxon>
        <taxon>Comamonas</taxon>
    </lineage>
</organism>
<keyword evidence="1" id="KW-1133">Transmembrane helix</keyword>
<feature type="transmembrane region" description="Helical" evidence="1">
    <location>
        <begin position="69"/>
        <end position="86"/>
    </location>
</feature>
<evidence type="ECO:0000256" key="1">
    <source>
        <dbReference type="SAM" id="Phobius"/>
    </source>
</evidence>
<feature type="transmembrane region" description="Helical" evidence="1">
    <location>
        <begin position="44"/>
        <end position="63"/>
    </location>
</feature>
<evidence type="ECO:0000313" key="3">
    <source>
        <dbReference type="Proteomes" id="UP001562178"/>
    </source>
</evidence>
<proteinExistence type="predicted"/>
<keyword evidence="1" id="KW-0812">Transmembrane</keyword>
<comment type="caution">
    <text evidence="2">The sequence shown here is derived from an EMBL/GenBank/DDBJ whole genome shotgun (WGS) entry which is preliminary data.</text>
</comment>
<gene>
    <name evidence="2" type="ORF">AB7A72_03810</name>
</gene>
<dbReference type="EMBL" id="JBGBDC010000001">
    <property type="protein sequence ID" value="MEY2250120.1"/>
    <property type="molecule type" value="Genomic_DNA"/>
</dbReference>
<keyword evidence="1" id="KW-0472">Membrane</keyword>